<dbReference type="PROSITE" id="PS00886">
    <property type="entry name" value="ILVD_EDD_1"/>
    <property type="match status" value="1"/>
</dbReference>
<protein>
    <submittedName>
        <fullName evidence="10">IlvD/Edd family dehydratase</fullName>
    </submittedName>
</protein>
<dbReference type="InterPro" id="IPR020558">
    <property type="entry name" value="DiOHA_6PGluconate_deHydtase_CS"/>
</dbReference>
<dbReference type="InterPro" id="IPR052352">
    <property type="entry name" value="Sugar_Degrad_Dehydratases"/>
</dbReference>
<dbReference type="InterPro" id="IPR000581">
    <property type="entry name" value="ILV_EDD_N"/>
</dbReference>
<dbReference type="Proteomes" id="UP001500729">
    <property type="component" value="Unassembled WGS sequence"/>
</dbReference>
<evidence type="ECO:0000256" key="6">
    <source>
        <dbReference type="ARBA" id="ARBA00023239"/>
    </source>
</evidence>
<dbReference type="PANTHER" id="PTHR43183:SF1">
    <property type="entry name" value="HYPOTHETICAL DIHYDROXY-ACID DEHYDRATASE (EUROFUNG)-RELATED"/>
    <property type="match status" value="1"/>
</dbReference>
<evidence type="ECO:0000259" key="9">
    <source>
        <dbReference type="Pfam" id="PF24877"/>
    </source>
</evidence>
<evidence type="ECO:0000256" key="1">
    <source>
        <dbReference type="ARBA" id="ARBA00006486"/>
    </source>
</evidence>
<keyword evidence="4" id="KW-0408">Iron</keyword>
<reference evidence="11" key="1">
    <citation type="journal article" date="2019" name="Int. J. Syst. Evol. Microbiol.">
        <title>The Global Catalogue of Microorganisms (GCM) 10K type strain sequencing project: providing services to taxonomists for standard genome sequencing and annotation.</title>
        <authorList>
            <consortium name="The Broad Institute Genomics Platform"/>
            <consortium name="The Broad Institute Genome Sequencing Center for Infectious Disease"/>
            <person name="Wu L."/>
            <person name="Ma J."/>
        </authorList>
    </citation>
    <scope>NUCLEOTIDE SEQUENCE [LARGE SCALE GENOMIC DNA]</scope>
    <source>
        <strain evidence="11">JCM 10303</strain>
    </source>
</reference>
<evidence type="ECO:0000313" key="10">
    <source>
        <dbReference type="EMBL" id="GAA0512919.1"/>
    </source>
</evidence>
<dbReference type="InterPro" id="IPR042096">
    <property type="entry name" value="Dihydro-acid_dehy_C"/>
</dbReference>
<evidence type="ECO:0000313" key="11">
    <source>
        <dbReference type="Proteomes" id="UP001500729"/>
    </source>
</evidence>
<dbReference type="SUPFAM" id="SSF52016">
    <property type="entry name" value="LeuD/IlvD-like"/>
    <property type="match status" value="1"/>
</dbReference>
<comment type="caution">
    <text evidence="10">The sequence shown here is derived from an EMBL/GenBank/DDBJ whole genome shotgun (WGS) entry which is preliminary data.</text>
</comment>
<sequence length="554" mass="59489">MTARSWLKNQGYSDDVFDGRPVIGIGTTWSELAPCNAHQQRIAEAVKRGVWQAGGFPLEFPNMALGETLMRPTTMLYRNLLAMQAEETIRANPLDGVVLLSGCDKTTPGLLMAAASVDLPAVMLTGGPMLNGKYKGTDIGSGTAVWKAEEDLVAGRIDQEECYFIEGCMSRSNGHCMTMGTASTMACVVEGLGMQFPYAASWPAVDARRYATAQQVGRRIVGMVEEDLKPSDLMTREAFRNAIRVNAAIGGSTNAVVHLIAIAKRVGVELTVDDFDADTRDVPTLVNLMPSGKFLMEDFCYAGGLPAVMKELGELVDGSVLTVTGRTVADNIADAEIHDPRVITPLGEPFQAAGTGTAVLRGTLAPGGAVIKQSAASPRLLHHRGPAMVFESAEDYYAVCEDEDLDVDENTVLVIRNAGPKGYPGMPEVANVPVPKKILNRGIDDMVRISDGRMSGTAYGTVVLHVTPESAAGGPLAFVRTGDVVHLDVANRTLDLEVSEEEMDRRRADWKDPDNPYPRGYQRLYYDHVLQASDGADLDFLVGGSGSAVPRDGH</sequence>
<dbReference type="Gene3D" id="3.50.30.80">
    <property type="entry name" value="IlvD/EDD C-terminal domain-like"/>
    <property type="match status" value="1"/>
</dbReference>
<keyword evidence="5" id="KW-0411">Iron-sulfur</keyword>
<keyword evidence="7" id="KW-0028">Amino-acid biosynthesis</keyword>
<evidence type="ECO:0000256" key="2">
    <source>
        <dbReference type="ARBA" id="ARBA00022714"/>
    </source>
</evidence>
<dbReference type="Pfam" id="PF24877">
    <property type="entry name" value="ILV_EDD_C"/>
    <property type="match status" value="1"/>
</dbReference>
<proteinExistence type="inferred from homology"/>
<accession>A0ABP3M427</accession>
<dbReference type="NCBIfam" id="NF004784">
    <property type="entry name" value="PRK06131.1"/>
    <property type="match status" value="1"/>
</dbReference>
<dbReference type="Pfam" id="PF00920">
    <property type="entry name" value="ILVD_EDD_N"/>
    <property type="match status" value="1"/>
</dbReference>
<dbReference type="SUPFAM" id="SSF143975">
    <property type="entry name" value="IlvD/EDD N-terminal domain-like"/>
    <property type="match status" value="1"/>
</dbReference>
<comment type="similarity">
    <text evidence="1">Belongs to the IlvD/Edd family.</text>
</comment>
<keyword evidence="11" id="KW-1185">Reference proteome</keyword>
<keyword evidence="2" id="KW-0001">2Fe-2S</keyword>
<evidence type="ECO:0000256" key="3">
    <source>
        <dbReference type="ARBA" id="ARBA00022723"/>
    </source>
</evidence>
<dbReference type="EMBL" id="BAAAGS010000004">
    <property type="protein sequence ID" value="GAA0512919.1"/>
    <property type="molecule type" value="Genomic_DNA"/>
</dbReference>
<name>A0ABP3M427_SACER</name>
<dbReference type="InterPro" id="IPR037237">
    <property type="entry name" value="IlvD/EDD_N"/>
</dbReference>
<gene>
    <name evidence="10" type="ORF">GCM10009533_09760</name>
</gene>
<dbReference type="NCBIfam" id="NF009560">
    <property type="entry name" value="PRK13017.1"/>
    <property type="match status" value="1"/>
</dbReference>
<evidence type="ECO:0000259" key="8">
    <source>
        <dbReference type="Pfam" id="PF00920"/>
    </source>
</evidence>
<keyword evidence="6" id="KW-0456">Lyase</keyword>
<feature type="domain" description="Dihydroxy-acid/6-phosphogluconate dehydratase N-terminal" evidence="8">
    <location>
        <begin position="20"/>
        <end position="331"/>
    </location>
</feature>
<keyword evidence="3" id="KW-0479">Metal-binding</keyword>
<evidence type="ECO:0000256" key="7">
    <source>
        <dbReference type="ARBA" id="ARBA00023304"/>
    </source>
</evidence>
<evidence type="ECO:0000256" key="5">
    <source>
        <dbReference type="ARBA" id="ARBA00023014"/>
    </source>
</evidence>
<dbReference type="InterPro" id="IPR056740">
    <property type="entry name" value="ILV_EDD_C"/>
</dbReference>
<organism evidence="10 11">
    <name type="scientific">Saccharopolyspora erythraea</name>
    <name type="common">Streptomyces erythraeus</name>
    <dbReference type="NCBI Taxonomy" id="1836"/>
    <lineage>
        <taxon>Bacteria</taxon>
        <taxon>Bacillati</taxon>
        <taxon>Actinomycetota</taxon>
        <taxon>Actinomycetes</taxon>
        <taxon>Pseudonocardiales</taxon>
        <taxon>Pseudonocardiaceae</taxon>
        <taxon>Saccharopolyspora</taxon>
    </lineage>
</organism>
<evidence type="ECO:0000256" key="4">
    <source>
        <dbReference type="ARBA" id="ARBA00023004"/>
    </source>
</evidence>
<keyword evidence="7" id="KW-0100">Branched-chain amino acid biosynthesis</keyword>
<dbReference type="PANTHER" id="PTHR43183">
    <property type="entry name" value="HYPOTHETICAL DIHYDROXYACID DEHYDRATASE (EUROFUNG)-RELATED"/>
    <property type="match status" value="1"/>
</dbReference>
<feature type="domain" description="Dihydroxy-acid/6-phosphogluconate dehydratase C-terminal" evidence="9">
    <location>
        <begin position="342"/>
        <end position="536"/>
    </location>
</feature>